<reference evidence="3" key="1">
    <citation type="journal article" date="2020" name="bioRxiv">
        <title>Chromosome-level reference genome of the European wasp spider Argiope bruennichi: a resource for studies on range expansion and evolutionary adaptation.</title>
        <authorList>
            <person name="Sheffer M.M."/>
            <person name="Hoppe A."/>
            <person name="Krehenwinkel H."/>
            <person name="Uhl G."/>
            <person name="Kuss A.W."/>
            <person name="Jensen L."/>
            <person name="Jensen C."/>
            <person name="Gillespie R.G."/>
            <person name="Hoff K.J."/>
            <person name="Prost S."/>
        </authorList>
    </citation>
    <scope>NUCLEOTIDE SEQUENCE</scope>
</reference>
<dbReference type="SUPFAM" id="SSF56672">
    <property type="entry name" value="DNA/RNA polymerases"/>
    <property type="match status" value="1"/>
</dbReference>
<keyword evidence="4" id="KW-1185">Reference proteome</keyword>
<gene>
    <name evidence="3" type="ORF">HNY73_018256</name>
</gene>
<protein>
    <submittedName>
        <fullName evidence="3">Transposon Ty3-G Gag-Pol polyprotein like</fullName>
    </submittedName>
</protein>
<sequence>MAEVLKGCKEYAVPYLDDIAIYSHSWDSHLKHLETVLKRIEAANLTLKPFKCKFAQDHFLYLGHTVGQGSRRPSETKVQTIVDFVTSKTKTDIRAFLGLPGKTELVSLGQDLDLEVHDKLKVVTSRKMIMEMEDYDEDYVRSLAENMVKKREMEEKEREFKRKREYDSCRTTSTTT</sequence>
<proteinExistence type="predicted"/>
<dbReference type="Pfam" id="PF00078">
    <property type="entry name" value="RVT_1"/>
    <property type="match status" value="1"/>
</dbReference>
<dbReference type="GO" id="GO:0071897">
    <property type="term" value="P:DNA biosynthetic process"/>
    <property type="evidence" value="ECO:0007669"/>
    <property type="project" value="UniProtKB-ARBA"/>
</dbReference>
<evidence type="ECO:0000313" key="3">
    <source>
        <dbReference type="EMBL" id="KAF8770766.1"/>
    </source>
</evidence>
<feature type="region of interest" description="Disordered" evidence="1">
    <location>
        <begin position="152"/>
        <end position="176"/>
    </location>
</feature>
<dbReference type="PANTHER" id="PTHR33064">
    <property type="entry name" value="POL PROTEIN"/>
    <property type="match status" value="1"/>
</dbReference>
<dbReference type="InterPro" id="IPR043502">
    <property type="entry name" value="DNA/RNA_pol_sf"/>
</dbReference>
<evidence type="ECO:0000256" key="1">
    <source>
        <dbReference type="SAM" id="MobiDB-lite"/>
    </source>
</evidence>
<feature type="domain" description="Reverse transcriptase" evidence="2">
    <location>
        <begin position="1"/>
        <end position="66"/>
    </location>
</feature>
<dbReference type="EMBL" id="JABXBU010002228">
    <property type="protein sequence ID" value="KAF8770766.1"/>
    <property type="molecule type" value="Genomic_DNA"/>
</dbReference>
<evidence type="ECO:0000313" key="4">
    <source>
        <dbReference type="Proteomes" id="UP000807504"/>
    </source>
</evidence>
<dbReference type="InterPro" id="IPR043128">
    <property type="entry name" value="Rev_trsase/Diguanyl_cyclase"/>
</dbReference>
<accession>A0A8T0ECM5</accession>
<dbReference type="AlphaFoldDB" id="A0A8T0ECM5"/>
<dbReference type="PANTHER" id="PTHR33064:SF29">
    <property type="entry name" value="PEPTIDASE A2 DOMAIN-CONTAINING PROTEIN-RELATED"/>
    <property type="match status" value="1"/>
</dbReference>
<dbReference type="Gene3D" id="3.30.70.270">
    <property type="match status" value="1"/>
</dbReference>
<organism evidence="3 4">
    <name type="scientific">Argiope bruennichi</name>
    <name type="common">Wasp spider</name>
    <name type="synonym">Aranea bruennichi</name>
    <dbReference type="NCBI Taxonomy" id="94029"/>
    <lineage>
        <taxon>Eukaryota</taxon>
        <taxon>Metazoa</taxon>
        <taxon>Ecdysozoa</taxon>
        <taxon>Arthropoda</taxon>
        <taxon>Chelicerata</taxon>
        <taxon>Arachnida</taxon>
        <taxon>Araneae</taxon>
        <taxon>Araneomorphae</taxon>
        <taxon>Entelegynae</taxon>
        <taxon>Araneoidea</taxon>
        <taxon>Araneidae</taxon>
        <taxon>Argiope</taxon>
    </lineage>
</organism>
<reference evidence="3" key="2">
    <citation type="submission" date="2020-06" db="EMBL/GenBank/DDBJ databases">
        <authorList>
            <person name="Sheffer M."/>
        </authorList>
    </citation>
    <scope>NUCLEOTIDE SEQUENCE</scope>
</reference>
<comment type="caution">
    <text evidence="3">The sequence shown here is derived from an EMBL/GenBank/DDBJ whole genome shotgun (WGS) entry which is preliminary data.</text>
</comment>
<dbReference type="InterPro" id="IPR051320">
    <property type="entry name" value="Viral_Replic_Matur_Polypro"/>
</dbReference>
<dbReference type="Proteomes" id="UP000807504">
    <property type="component" value="Unassembled WGS sequence"/>
</dbReference>
<dbReference type="InterPro" id="IPR000477">
    <property type="entry name" value="RT_dom"/>
</dbReference>
<evidence type="ECO:0000259" key="2">
    <source>
        <dbReference type="PROSITE" id="PS50878"/>
    </source>
</evidence>
<dbReference type="PROSITE" id="PS50878">
    <property type="entry name" value="RT_POL"/>
    <property type="match status" value="1"/>
</dbReference>
<name>A0A8T0ECM5_ARGBR</name>
<feature type="compositionally biased region" description="Basic and acidic residues" evidence="1">
    <location>
        <begin position="152"/>
        <end position="168"/>
    </location>
</feature>